<evidence type="ECO:0000256" key="1">
    <source>
        <dbReference type="ARBA" id="ARBA00008683"/>
    </source>
</evidence>
<dbReference type="Proteomes" id="UP001139474">
    <property type="component" value="Unassembled WGS sequence"/>
</dbReference>
<dbReference type="AlphaFoldDB" id="A0A9X2JVU0"/>
<sequence length="244" mass="26507">MDSNGKYIIGLVFISGKIIDSTAINVGFKLRSLPASTKHLIVIVSSDGGSLASAQSLINFISFLKFERKIKVSTYIPSQALSAGFYLALSSDYIACEKSTMIGNVGAVYNSLNFNKALKKLGIDYLSIASGSSKESLRLLQGSSSVKTSSIENYVSEVGEHFLDFVCKKRNLDVENVKKFLGEGEVITGCKGKVIGLVDSCNGLLELISSIVLDNGPEFEILQVNKLDYDCNDRVNFNEIIGRF</sequence>
<protein>
    <submittedName>
        <fullName evidence="3">S49 family peptidase</fullName>
    </submittedName>
</protein>
<dbReference type="GO" id="GO:0006508">
    <property type="term" value="P:proteolysis"/>
    <property type="evidence" value="ECO:0007669"/>
    <property type="project" value="InterPro"/>
</dbReference>
<dbReference type="Pfam" id="PF01343">
    <property type="entry name" value="Peptidase_S49"/>
    <property type="match status" value="1"/>
</dbReference>
<dbReference type="PANTHER" id="PTHR42987:SF4">
    <property type="entry name" value="PROTEASE SOHB-RELATED"/>
    <property type="match status" value="1"/>
</dbReference>
<evidence type="ECO:0000259" key="2">
    <source>
        <dbReference type="Pfam" id="PF01343"/>
    </source>
</evidence>
<gene>
    <name evidence="3" type="ORF">NJR55_12350</name>
</gene>
<comment type="caution">
    <text evidence="3">The sequence shown here is derived from an EMBL/GenBank/DDBJ whole genome shotgun (WGS) entry which is preliminary data.</text>
</comment>
<feature type="domain" description="Peptidase S49" evidence="2">
    <location>
        <begin position="67"/>
        <end position="209"/>
    </location>
</feature>
<dbReference type="Gene3D" id="3.90.226.10">
    <property type="entry name" value="2-enoyl-CoA Hydratase, Chain A, domain 1"/>
    <property type="match status" value="1"/>
</dbReference>
<dbReference type="InterPro" id="IPR029045">
    <property type="entry name" value="ClpP/crotonase-like_dom_sf"/>
</dbReference>
<comment type="similarity">
    <text evidence="1">Belongs to the peptidase S49 family.</text>
</comment>
<evidence type="ECO:0000313" key="4">
    <source>
        <dbReference type="Proteomes" id="UP001139474"/>
    </source>
</evidence>
<dbReference type="SUPFAM" id="SSF52096">
    <property type="entry name" value="ClpP/crotonase"/>
    <property type="match status" value="1"/>
</dbReference>
<proteinExistence type="inferred from homology"/>
<dbReference type="RefSeq" id="WP_253620226.1">
    <property type="nucleotide sequence ID" value="NZ_JAMZDE010000008.1"/>
</dbReference>
<dbReference type="EMBL" id="JAMZDE010000008">
    <property type="protein sequence ID" value="MCP1340381.1"/>
    <property type="molecule type" value="Genomic_DNA"/>
</dbReference>
<evidence type="ECO:0000313" key="3">
    <source>
        <dbReference type="EMBL" id="MCP1340381.1"/>
    </source>
</evidence>
<accession>A0A9X2JVU0</accession>
<dbReference type="GO" id="GO:0008233">
    <property type="term" value="F:peptidase activity"/>
    <property type="evidence" value="ECO:0007669"/>
    <property type="project" value="InterPro"/>
</dbReference>
<keyword evidence="4" id="KW-1185">Reference proteome</keyword>
<organism evidence="3 4">
    <name type="scientific">Idiomarina rhizosphaerae</name>
    <dbReference type="NCBI Taxonomy" id="2961572"/>
    <lineage>
        <taxon>Bacteria</taxon>
        <taxon>Pseudomonadati</taxon>
        <taxon>Pseudomonadota</taxon>
        <taxon>Gammaproteobacteria</taxon>
        <taxon>Alteromonadales</taxon>
        <taxon>Idiomarinaceae</taxon>
        <taxon>Idiomarina</taxon>
    </lineage>
</organism>
<reference evidence="3" key="1">
    <citation type="submission" date="2022-06" db="EMBL/GenBank/DDBJ databases">
        <title>Idiomarina rhizosphaerae M1R2S28.</title>
        <authorList>
            <person name="Sun J.-Q."/>
            <person name="Li L.-F."/>
        </authorList>
    </citation>
    <scope>NUCLEOTIDE SEQUENCE</scope>
    <source>
        <strain evidence="3">M1R2S28</strain>
    </source>
</reference>
<dbReference type="InterPro" id="IPR002142">
    <property type="entry name" value="Peptidase_S49"/>
</dbReference>
<dbReference type="PANTHER" id="PTHR42987">
    <property type="entry name" value="PEPTIDASE S49"/>
    <property type="match status" value="1"/>
</dbReference>
<name>A0A9X2JVU0_9GAMM</name>